<keyword evidence="3" id="KW-1185">Reference proteome</keyword>
<dbReference type="RefSeq" id="WP_137101288.1">
    <property type="nucleotide sequence ID" value="NZ_CP039865.1"/>
</dbReference>
<evidence type="ECO:0000313" key="3">
    <source>
        <dbReference type="Proteomes" id="UP000298588"/>
    </source>
</evidence>
<evidence type="ECO:0000256" key="1">
    <source>
        <dbReference type="SAM" id="SignalP"/>
    </source>
</evidence>
<dbReference type="Gene3D" id="2.130.10.10">
    <property type="entry name" value="YVTN repeat-like/Quinoprotein amine dehydrogenase"/>
    <property type="match status" value="1"/>
</dbReference>
<dbReference type="PANTHER" id="PTHR47197:SF3">
    <property type="entry name" value="DIHYDRO-HEME D1 DEHYDROGENASE"/>
    <property type="match status" value="1"/>
</dbReference>
<accession>A0A4D7QJV6</accession>
<protein>
    <submittedName>
        <fullName evidence="2">YncE family protein</fullName>
    </submittedName>
</protein>
<proteinExistence type="predicted"/>
<dbReference type="InterPro" id="IPR051200">
    <property type="entry name" value="Host-pathogen_enzymatic-act"/>
</dbReference>
<dbReference type="Proteomes" id="UP000298588">
    <property type="component" value="Chromosome"/>
</dbReference>
<dbReference type="KEGG" id="paqt:E8L99_20480"/>
<dbReference type="PANTHER" id="PTHR47197">
    <property type="entry name" value="PROTEIN NIRF"/>
    <property type="match status" value="1"/>
</dbReference>
<feature type="chain" id="PRO_5020994592" evidence="1">
    <location>
        <begin position="23"/>
        <end position="387"/>
    </location>
</feature>
<keyword evidence="1" id="KW-0732">Signal</keyword>
<dbReference type="EMBL" id="CP039865">
    <property type="protein sequence ID" value="QCK87960.1"/>
    <property type="molecule type" value="Genomic_DNA"/>
</dbReference>
<gene>
    <name evidence="2" type="ORF">E8L99_20480</name>
</gene>
<name>A0A4D7QJV6_9HYPH</name>
<evidence type="ECO:0000313" key="2">
    <source>
        <dbReference type="EMBL" id="QCK87960.1"/>
    </source>
</evidence>
<feature type="signal peptide" evidence="1">
    <location>
        <begin position="1"/>
        <end position="22"/>
    </location>
</feature>
<dbReference type="OrthoDB" id="916694at2"/>
<organism evidence="2 3">
    <name type="scientific">Phreatobacter aquaticus</name>
    <dbReference type="NCBI Taxonomy" id="2570229"/>
    <lineage>
        <taxon>Bacteria</taxon>
        <taxon>Pseudomonadati</taxon>
        <taxon>Pseudomonadota</taxon>
        <taxon>Alphaproteobacteria</taxon>
        <taxon>Hyphomicrobiales</taxon>
        <taxon>Phreatobacteraceae</taxon>
        <taxon>Phreatobacter</taxon>
    </lineage>
</organism>
<dbReference type="SUPFAM" id="SSF51004">
    <property type="entry name" value="C-terminal (heme d1) domain of cytochrome cd1-nitrite reductase"/>
    <property type="match status" value="1"/>
</dbReference>
<dbReference type="InterPro" id="IPR011048">
    <property type="entry name" value="Haem_d1_sf"/>
</dbReference>
<dbReference type="InterPro" id="IPR015943">
    <property type="entry name" value="WD40/YVTN_repeat-like_dom_sf"/>
</dbReference>
<dbReference type="AlphaFoldDB" id="A0A4D7QJV6"/>
<reference evidence="2 3" key="1">
    <citation type="submission" date="2019-04" db="EMBL/GenBank/DDBJ databases">
        <title>Phreatobacter aquaticus sp. nov.</title>
        <authorList>
            <person name="Choi A."/>
            <person name="Baek K."/>
        </authorList>
    </citation>
    <scope>NUCLEOTIDE SEQUENCE [LARGE SCALE GENOMIC DNA]</scope>
    <source>
        <strain evidence="2 3">NMCR1094</strain>
    </source>
</reference>
<sequence>MFRSALFAATALSLAGIAPASAQLALSANDGKVRLVDGVTQVQQNPTPDSVAIIDFARGTPRVVATVLAPTSVVGPPQSVAITPDESLALVTSAMRIDPANPRATIPDNRVSVIDLKANPPAVIATLEVGRGAAGVSISPSGTLALVANRSEGTVSVLTIAGKTVTVGPKIALGEANSGPSLPVFTRDGRMALVTRDNDHKISVLSIEGSTVTYTRRDLNAGLRPYGIDVGSRGDVAVVANIGIGGGDADTVSVIDVRANPPRVVNTVSVGQTPEGIKMSHDGRFVAVLTMNGSNKPRTSPFFAERGSVMVYRIRGFQLEQIAVAPIGQWSQGIVWSADGRRLMVQNMVARDIQVFELSGRRLREIARLPFETGPAGMRTAEHIPAR</sequence>